<protein>
    <recommendedName>
        <fullName evidence="2">Peptidase M1 membrane alanine aminopeptidase domain-containing protein</fullName>
    </recommendedName>
</protein>
<dbReference type="SUPFAM" id="SSF55486">
    <property type="entry name" value="Metalloproteases ('zincins'), catalytic domain"/>
    <property type="match status" value="1"/>
</dbReference>
<feature type="transmembrane region" description="Helical" evidence="1">
    <location>
        <begin position="571"/>
        <end position="593"/>
    </location>
</feature>
<feature type="transmembrane region" description="Helical" evidence="1">
    <location>
        <begin position="362"/>
        <end position="381"/>
    </location>
</feature>
<name>A0A554VP14_9FLAO</name>
<keyword evidence="4" id="KW-1185">Reference proteome</keyword>
<dbReference type="OrthoDB" id="100605at2"/>
<feature type="transmembrane region" description="Helical" evidence="1">
    <location>
        <begin position="246"/>
        <end position="267"/>
    </location>
</feature>
<feature type="transmembrane region" description="Helical" evidence="1">
    <location>
        <begin position="139"/>
        <end position="162"/>
    </location>
</feature>
<feature type="transmembrane region" description="Helical" evidence="1">
    <location>
        <begin position="17"/>
        <end position="33"/>
    </location>
</feature>
<dbReference type="InterPro" id="IPR014782">
    <property type="entry name" value="Peptidase_M1_dom"/>
</dbReference>
<feature type="transmembrane region" description="Helical" evidence="1">
    <location>
        <begin position="481"/>
        <end position="500"/>
    </location>
</feature>
<feature type="transmembrane region" description="Helical" evidence="1">
    <location>
        <begin position="448"/>
        <end position="469"/>
    </location>
</feature>
<dbReference type="EMBL" id="VLNR01000009">
    <property type="protein sequence ID" value="TSE10128.1"/>
    <property type="molecule type" value="Genomic_DNA"/>
</dbReference>
<evidence type="ECO:0000259" key="2">
    <source>
        <dbReference type="Pfam" id="PF01433"/>
    </source>
</evidence>
<keyword evidence="1" id="KW-0812">Transmembrane</keyword>
<evidence type="ECO:0000256" key="1">
    <source>
        <dbReference type="SAM" id="Phobius"/>
    </source>
</evidence>
<dbReference type="GO" id="GO:0008270">
    <property type="term" value="F:zinc ion binding"/>
    <property type="evidence" value="ECO:0007669"/>
    <property type="project" value="InterPro"/>
</dbReference>
<feature type="transmembrane region" description="Helical" evidence="1">
    <location>
        <begin position="53"/>
        <end position="73"/>
    </location>
</feature>
<evidence type="ECO:0000313" key="4">
    <source>
        <dbReference type="Proteomes" id="UP000318833"/>
    </source>
</evidence>
<dbReference type="Proteomes" id="UP000318833">
    <property type="component" value="Unassembled WGS sequence"/>
</dbReference>
<evidence type="ECO:0000313" key="3">
    <source>
        <dbReference type="EMBL" id="TSE10128.1"/>
    </source>
</evidence>
<feature type="transmembrane region" description="Helical" evidence="1">
    <location>
        <begin position="174"/>
        <end position="192"/>
    </location>
</feature>
<dbReference type="Pfam" id="PF01433">
    <property type="entry name" value="Peptidase_M1"/>
    <property type="match status" value="1"/>
</dbReference>
<comment type="caution">
    <text evidence="3">The sequence shown here is derived from an EMBL/GenBank/DDBJ whole genome shotgun (WGS) entry which is preliminary data.</text>
</comment>
<proteinExistence type="predicted"/>
<sequence>MFTQLFQFEWRYHSRQLSFYMFSIAFFFFGFFMSSKGRLGSSELIKSNAPYQISFFIGMFSLVSVFAIMFYCVHAIIRDQQYHTEGIIYTTSIKKHHYYWSRFLGVFLVSLIVFTLALVGFGTGTFFPTAPDQFAPFKIIHYLSIWTTLLFPNLFILTALLFSISVFSRKALTIYIGAVLIYALYWGCSIFLNSPMLAQAVPPSQENMVIAALADPFGLSAFFEQTMYWTPFQKNTQLLSFSGYFLWNRIIWISLSILLLGTTYKLFSFRKNAQKAKKNEDVLERVHQKKLYTPVLTFAKTRKAQCSSFLSLTKLELTNIFKSLPFIAILLIWILIAITEIYNRIYEGGFYHDSLYPSTSSLIELISEPLPILSLILIIFYSGELIWKERNLNFNGILDTTPASNNIFFFSKYVALLVLPLLLIITSILVSISFQIAGDYYDFEWQQYINMFYFQGTEMIFYGVLTLFIQSMVSNKYIGMFLSGILIFLLGSSLSSFIGIEHPLLQLGRTSKVVYNDMNGYGYYLKPFNYYALYWITLAGILVVLAFKLWKRGIIASAKFRIRLLFSNWTTLQRSIVFVLALLFISSGSIIFFNVNIINGYVSSHKELDLAEAYERKFKQYDSLEELYPIHLKTALDIYPDEKKYTVKADYILSNKSDTKITTVFISPRESLQSVFLENAVLIEYDSIFKTHLFKLKNPLLPGQHLKFKYELIIKNDGFETRNSIVKNGSYILHSSFEPSLGYRRSKEIKNSSERIKRGLPKLEEEIINNTNLHAKPDNLIGRVPFETIVSTQTDQIAIAPGNLIKKWKEGHRNYYHYKTHGKVSPLLGYFSARYEVQQEKYNGINIEQYFHPEHQMNITSAMKASKETLEYCTQNFGDYPFDHLRIAEIPAHWSFGGQAMPGTISMVEDNFYLLDQRDSEVFDLVAKRTIHEVAHQWWGHILTPKMTQGGGFFTEGLAKYTEMVVMEKYYGKGALWNLSETSNKRYFTGRSYTSELEPPIYLSDGQSYLQYGKNYTVLLALKELIGSRKINTILHKLVSKFGNKEEFEIITLDFLEEIYLVTPTKYHPLIDDWFKRIIIYDLKIENTSYKELKSGKYEITLDAVTKRFETKNQGKDVEISIQEPIQIGLFRKHPKKIKVGDDILYLEAYHFDKENSQIKIIVDEIPKYISIDPYGTRLDKNRIDNIKHL</sequence>
<feature type="transmembrane region" description="Helical" evidence="1">
    <location>
        <begin position="103"/>
        <end position="127"/>
    </location>
</feature>
<organism evidence="3 4">
    <name type="scientific">Aquimarina algiphila</name>
    <dbReference type="NCBI Taxonomy" id="2047982"/>
    <lineage>
        <taxon>Bacteria</taxon>
        <taxon>Pseudomonadati</taxon>
        <taxon>Bacteroidota</taxon>
        <taxon>Flavobacteriia</taxon>
        <taxon>Flavobacteriales</taxon>
        <taxon>Flavobacteriaceae</taxon>
        <taxon>Aquimarina</taxon>
    </lineage>
</organism>
<feature type="transmembrane region" description="Helical" evidence="1">
    <location>
        <begin position="528"/>
        <end position="550"/>
    </location>
</feature>
<feature type="transmembrane region" description="Helical" evidence="1">
    <location>
        <begin position="324"/>
        <end position="342"/>
    </location>
</feature>
<reference evidence="3 4" key="1">
    <citation type="submission" date="2019-07" db="EMBL/GenBank/DDBJ databases">
        <title>The draft genome sequence of Aquimarina algiphila M91.</title>
        <authorList>
            <person name="Meng X."/>
        </authorList>
    </citation>
    <scope>NUCLEOTIDE SEQUENCE [LARGE SCALE GENOMIC DNA]</scope>
    <source>
        <strain evidence="3 4">M91</strain>
    </source>
</reference>
<feature type="domain" description="Peptidase M1 membrane alanine aminopeptidase" evidence="2">
    <location>
        <begin position="862"/>
        <end position="1059"/>
    </location>
</feature>
<dbReference type="GO" id="GO:0008237">
    <property type="term" value="F:metallopeptidase activity"/>
    <property type="evidence" value="ECO:0007669"/>
    <property type="project" value="InterPro"/>
</dbReference>
<dbReference type="AlphaFoldDB" id="A0A554VP14"/>
<dbReference type="InterPro" id="IPR027268">
    <property type="entry name" value="Peptidase_M4/M1_CTD_sf"/>
</dbReference>
<dbReference type="RefSeq" id="WP_143915858.1">
    <property type="nucleotide sequence ID" value="NZ_CANMIK010000009.1"/>
</dbReference>
<keyword evidence="1" id="KW-1133">Transmembrane helix</keyword>
<accession>A0A554VP14</accession>
<feature type="transmembrane region" description="Helical" evidence="1">
    <location>
        <begin position="413"/>
        <end position="436"/>
    </location>
</feature>
<dbReference type="Gene3D" id="1.10.390.10">
    <property type="entry name" value="Neutral Protease Domain 2"/>
    <property type="match status" value="1"/>
</dbReference>
<gene>
    <name evidence="3" type="ORF">FOF46_06270</name>
</gene>
<keyword evidence="1" id="KW-0472">Membrane</keyword>